<dbReference type="InterPro" id="IPR031463">
    <property type="entry name" value="Mic12"/>
</dbReference>
<comment type="subunit">
    <text evidence="11">Component of the mitochondrial contact site and cristae organizing system (MICOS) complex.</text>
</comment>
<dbReference type="eggNOG" id="ENOG502SVMR">
    <property type="taxonomic scope" value="Eukaryota"/>
</dbReference>
<evidence type="ECO:0000256" key="8">
    <source>
        <dbReference type="ARBA" id="ARBA00023136"/>
    </source>
</evidence>
<accession>S7QFL7</accession>
<evidence type="ECO:0000256" key="2">
    <source>
        <dbReference type="ARBA" id="ARBA00004370"/>
    </source>
</evidence>
<evidence type="ECO:0000313" key="13">
    <source>
        <dbReference type="Proteomes" id="UP000030669"/>
    </source>
</evidence>
<gene>
    <name evidence="12" type="ORF">GLOTRDRAFT_110285</name>
</gene>
<name>S7QFL7_GLOTA</name>
<evidence type="ECO:0000256" key="6">
    <source>
        <dbReference type="ARBA" id="ARBA00022989"/>
    </source>
</evidence>
<evidence type="ECO:0000256" key="11">
    <source>
        <dbReference type="RuleBase" id="RU363010"/>
    </source>
</evidence>
<dbReference type="GO" id="GO:0044284">
    <property type="term" value="C:mitochondrial crista junction"/>
    <property type="evidence" value="ECO:0007669"/>
    <property type="project" value="InterPro"/>
</dbReference>
<evidence type="ECO:0000256" key="3">
    <source>
        <dbReference type="ARBA" id="ARBA00009188"/>
    </source>
</evidence>
<proteinExistence type="inferred from homology"/>
<keyword evidence="7 11" id="KW-0496">Mitochondrion</keyword>
<sequence>MSFLSGSLAGALVAGGVYYGFSNLIQSRTQAHRADLHDLSRRLLNPPAALNAPPPAAERIHHDAFSTQLKDRWNHEIEGLFRTSTELAAKGRDWAKRTLYGASGGKEKF</sequence>
<keyword evidence="8" id="KW-0472">Membrane</keyword>
<dbReference type="GO" id="GO:0042407">
    <property type="term" value="P:cristae formation"/>
    <property type="evidence" value="ECO:0007669"/>
    <property type="project" value="InterPro"/>
</dbReference>
<keyword evidence="5" id="KW-0812">Transmembrane</keyword>
<dbReference type="AlphaFoldDB" id="S7QFL7"/>
<dbReference type="KEGG" id="gtr:GLOTRDRAFT_110285"/>
<keyword evidence="13" id="KW-1185">Reference proteome</keyword>
<evidence type="ECO:0000256" key="5">
    <source>
        <dbReference type="ARBA" id="ARBA00022692"/>
    </source>
</evidence>
<evidence type="ECO:0000256" key="10">
    <source>
        <dbReference type="ARBA" id="ARBA00032985"/>
    </source>
</evidence>
<dbReference type="EMBL" id="KB469298">
    <property type="protein sequence ID" value="EPQ58636.1"/>
    <property type="molecule type" value="Genomic_DNA"/>
</dbReference>
<keyword evidence="6" id="KW-1133">Transmembrane helix</keyword>
<dbReference type="GeneID" id="19299181"/>
<evidence type="ECO:0000256" key="4">
    <source>
        <dbReference type="ARBA" id="ARBA00018170"/>
    </source>
</evidence>
<dbReference type="OMA" id="QWNQEIA"/>
<protein>
    <recommendedName>
        <fullName evidence="4 11">MICOS complex subunit MIC12</fullName>
    </recommendedName>
    <alternativeName>
        <fullName evidence="10 11">Altered inheritance of mitochondria protein 5, mitochondrial</fullName>
    </alternativeName>
    <alternativeName>
        <fullName evidence="9 11">Found in mitochondrial proteome protein 51</fullName>
    </alternativeName>
</protein>
<evidence type="ECO:0000256" key="9">
    <source>
        <dbReference type="ARBA" id="ARBA00032159"/>
    </source>
</evidence>
<dbReference type="RefSeq" id="XP_007863758.1">
    <property type="nucleotide sequence ID" value="XM_007865567.1"/>
</dbReference>
<comment type="function">
    <text evidence="1 11">Component of the MICOS complex, a large protein complex of the mitochondrial inner membrane that plays crucial roles in the maintenance of crista junctions, inner membrane architecture, and formation of contact sites to the outer membrane.</text>
</comment>
<dbReference type="GO" id="GO:0061617">
    <property type="term" value="C:MICOS complex"/>
    <property type="evidence" value="ECO:0007669"/>
    <property type="project" value="UniProtKB-UniRule"/>
</dbReference>
<reference evidence="12 13" key="1">
    <citation type="journal article" date="2012" name="Science">
        <title>The Paleozoic origin of enzymatic lignin decomposition reconstructed from 31 fungal genomes.</title>
        <authorList>
            <person name="Floudas D."/>
            <person name="Binder M."/>
            <person name="Riley R."/>
            <person name="Barry K."/>
            <person name="Blanchette R.A."/>
            <person name="Henrissat B."/>
            <person name="Martinez A.T."/>
            <person name="Otillar R."/>
            <person name="Spatafora J.W."/>
            <person name="Yadav J.S."/>
            <person name="Aerts A."/>
            <person name="Benoit I."/>
            <person name="Boyd A."/>
            <person name="Carlson A."/>
            <person name="Copeland A."/>
            <person name="Coutinho P.M."/>
            <person name="de Vries R.P."/>
            <person name="Ferreira P."/>
            <person name="Findley K."/>
            <person name="Foster B."/>
            <person name="Gaskell J."/>
            <person name="Glotzer D."/>
            <person name="Gorecki P."/>
            <person name="Heitman J."/>
            <person name="Hesse C."/>
            <person name="Hori C."/>
            <person name="Igarashi K."/>
            <person name="Jurgens J.A."/>
            <person name="Kallen N."/>
            <person name="Kersten P."/>
            <person name="Kohler A."/>
            <person name="Kuees U."/>
            <person name="Kumar T.K.A."/>
            <person name="Kuo A."/>
            <person name="LaButti K."/>
            <person name="Larrondo L.F."/>
            <person name="Lindquist E."/>
            <person name="Ling A."/>
            <person name="Lombard V."/>
            <person name="Lucas S."/>
            <person name="Lundell T."/>
            <person name="Martin R."/>
            <person name="McLaughlin D.J."/>
            <person name="Morgenstern I."/>
            <person name="Morin E."/>
            <person name="Murat C."/>
            <person name="Nagy L.G."/>
            <person name="Nolan M."/>
            <person name="Ohm R.A."/>
            <person name="Patyshakuliyeva A."/>
            <person name="Rokas A."/>
            <person name="Ruiz-Duenas F.J."/>
            <person name="Sabat G."/>
            <person name="Salamov A."/>
            <person name="Samejima M."/>
            <person name="Schmutz J."/>
            <person name="Slot J.C."/>
            <person name="St John F."/>
            <person name="Stenlid J."/>
            <person name="Sun H."/>
            <person name="Sun S."/>
            <person name="Syed K."/>
            <person name="Tsang A."/>
            <person name="Wiebenga A."/>
            <person name="Young D."/>
            <person name="Pisabarro A."/>
            <person name="Eastwood D.C."/>
            <person name="Martin F."/>
            <person name="Cullen D."/>
            <person name="Grigoriev I.V."/>
            <person name="Hibbett D.S."/>
        </authorList>
    </citation>
    <scope>NUCLEOTIDE SEQUENCE [LARGE SCALE GENOMIC DNA]</scope>
    <source>
        <strain evidence="12 13">ATCC 11539</strain>
    </source>
</reference>
<evidence type="ECO:0000256" key="7">
    <source>
        <dbReference type="ARBA" id="ARBA00023128"/>
    </source>
</evidence>
<dbReference type="OrthoDB" id="3351225at2759"/>
<comment type="similarity">
    <text evidence="3 11">Belongs to the MICOS complex subunit Mic12 family.</text>
</comment>
<keyword evidence="11" id="KW-0999">Mitochondrion inner membrane</keyword>
<comment type="subcellular location">
    <subcellularLocation>
        <location evidence="2">Membrane</location>
    </subcellularLocation>
    <subcellularLocation>
        <location evidence="11">Mitochondrion inner membrane</location>
        <topology evidence="11">Single-pass membrane protein</topology>
    </subcellularLocation>
</comment>
<evidence type="ECO:0000313" key="12">
    <source>
        <dbReference type="EMBL" id="EPQ58636.1"/>
    </source>
</evidence>
<dbReference type="Proteomes" id="UP000030669">
    <property type="component" value="Unassembled WGS sequence"/>
</dbReference>
<evidence type="ECO:0000256" key="1">
    <source>
        <dbReference type="ARBA" id="ARBA00002689"/>
    </source>
</evidence>
<dbReference type="HOGENOM" id="CLU_177949_0_0_1"/>
<dbReference type="Pfam" id="PF17050">
    <property type="entry name" value="AIM5"/>
    <property type="match status" value="1"/>
</dbReference>
<organism evidence="12 13">
    <name type="scientific">Gloeophyllum trabeum (strain ATCC 11539 / FP-39264 / Madison 617)</name>
    <name type="common">Brown rot fungus</name>
    <dbReference type="NCBI Taxonomy" id="670483"/>
    <lineage>
        <taxon>Eukaryota</taxon>
        <taxon>Fungi</taxon>
        <taxon>Dikarya</taxon>
        <taxon>Basidiomycota</taxon>
        <taxon>Agaricomycotina</taxon>
        <taxon>Agaricomycetes</taxon>
        <taxon>Gloeophyllales</taxon>
        <taxon>Gloeophyllaceae</taxon>
        <taxon>Gloeophyllum</taxon>
    </lineage>
</organism>